<gene>
    <name evidence="7" type="ORF">ACFOD9_07100</name>
</gene>
<proteinExistence type="predicted"/>
<keyword evidence="2" id="KW-1003">Cell membrane</keyword>
<dbReference type="PANTHER" id="PTHR42770:SF16">
    <property type="entry name" value="AMINO ACID PERMEASE"/>
    <property type="match status" value="1"/>
</dbReference>
<sequence length="487" mass="50474">MTFDEGSPAIRADGRGGLKKNTLGTLDIAFFIIAAASPLTGVIAIVPIMLGMGVGIGSPAAFLIVAGILLLFAVGYVAMTRHISNAGALYTYVTVGLGQSAGLGAAALTIFSYSAIQIGLYGGFGYYAAELVAGASGLHVPWWLLAAAAAMACLLLGVRGVHSGAVVLGISLSLECLLLLVLSVGMVRNGPASALHYSLAGFSPASLVHPGLGVGLMFACATFIGFEGSAIYSEEARDPKRTVPNATYFSVIFMAFVYSAVTWLIVNFLGEGQAVAIARADGGNLLFDVSTRALGPGPTQVFNVFIVSAIFAALLTFHNNIARYLYSLGRQGLLWKPLGATLAGAQTPHVACAVQTVTAMLAIAIFAVLGLDPYGVLFASMTGMGSVGIILAQTISAVAIFAFFRKSAVDKRLAQTFIAPLLAVIGLSGFLYYALDSVELLIGMSGAVSRLLAGLVFVIFGGGMGYGWCVKRRDPAKYARLARVLVE</sequence>
<feature type="transmembrane region" description="Helical" evidence="6">
    <location>
        <begin position="140"/>
        <end position="158"/>
    </location>
</feature>
<evidence type="ECO:0000256" key="5">
    <source>
        <dbReference type="ARBA" id="ARBA00023136"/>
    </source>
</evidence>
<evidence type="ECO:0000256" key="6">
    <source>
        <dbReference type="SAM" id="Phobius"/>
    </source>
</evidence>
<keyword evidence="4 6" id="KW-1133">Transmembrane helix</keyword>
<feature type="transmembrane region" description="Helical" evidence="6">
    <location>
        <begin position="89"/>
        <end position="120"/>
    </location>
</feature>
<feature type="transmembrane region" description="Helical" evidence="6">
    <location>
        <begin position="377"/>
        <end position="404"/>
    </location>
</feature>
<dbReference type="InterPro" id="IPR002293">
    <property type="entry name" value="AA/rel_permease1"/>
</dbReference>
<dbReference type="Pfam" id="PF13520">
    <property type="entry name" value="AA_permease_2"/>
    <property type="match status" value="1"/>
</dbReference>
<organism evidence="7 8">
    <name type="scientific">Novosphingobium bradum</name>
    <dbReference type="NCBI Taxonomy" id="1737444"/>
    <lineage>
        <taxon>Bacteria</taxon>
        <taxon>Pseudomonadati</taxon>
        <taxon>Pseudomonadota</taxon>
        <taxon>Alphaproteobacteria</taxon>
        <taxon>Sphingomonadales</taxon>
        <taxon>Sphingomonadaceae</taxon>
        <taxon>Novosphingobium</taxon>
    </lineage>
</organism>
<evidence type="ECO:0000256" key="2">
    <source>
        <dbReference type="ARBA" id="ARBA00022475"/>
    </source>
</evidence>
<evidence type="ECO:0000256" key="3">
    <source>
        <dbReference type="ARBA" id="ARBA00022692"/>
    </source>
</evidence>
<comment type="subcellular location">
    <subcellularLocation>
        <location evidence="1">Cell membrane</location>
        <topology evidence="1">Multi-pass membrane protein</topology>
    </subcellularLocation>
</comment>
<feature type="transmembrane region" description="Helical" evidence="6">
    <location>
        <begin position="301"/>
        <end position="326"/>
    </location>
</feature>
<feature type="transmembrane region" description="Helical" evidence="6">
    <location>
        <begin position="165"/>
        <end position="187"/>
    </location>
</feature>
<evidence type="ECO:0000256" key="4">
    <source>
        <dbReference type="ARBA" id="ARBA00022989"/>
    </source>
</evidence>
<evidence type="ECO:0000256" key="1">
    <source>
        <dbReference type="ARBA" id="ARBA00004651"/>
    </source>
</evidence>
<keyword evidence="3 6" id="KW-0812">Transmembrane</keyword>
<dbReference type="Proteomes" id="UP001595604">
    <property type="component" value="Unassembled WGS sequence"/>
</dbReference>
<feature type="transmembrane region" description="Helical" evidence="6">
    <location>
        <begin position="28"/>
        <end position="50"/>
    </location>
</feature>
<name>A0ABV7IR01_9SPHN</name>
<feature type="transmembrane region" description="Helical" evidence="6">
    <location>
        <begin position="347"/>
        <end position="371"/>
    </location>
</feature>
<keyword evidence="8" id="KW-1185">Reference proteome</keyword>
<dbReference type="RefSeq" id="WP_379509388.1">
    <property type="nucleotide sequence ID" value="NZ_JBHRTQ010000007.1"/>
</dbReference>
<comment type="caution">
    <text evidence="7">The sequence shown here is derived from an EMBL/GenBank/DDBJ whole genome shotgun (WGS) entry which is preliminary data.</text>
</comment>
<accession>A0ABV7IR01</accession>
<dbReference type="InterPro" id="IPR050367">
    <property type="entry name" value="APC_superfamily"/>
</dbReference>
<feature type="transmembrane region" description="Helical" evidence="6">
    <location>
        <begin position="56"/>
        <end position="77"/>
    </location>
</feature>
<evidence type="ECO:0000313" key="7">
    <source>
        <dbReference type="EMBL" id="MFC3174010.1"/>
    </source>
</evidence>
<feature type="transmembrane region" description="Helical" evidence="6">
    <location>
        <begin position="207"/>
        <end position="226"/>
    </location>
</feature>
<protein>
    <submittedName>
        <fullName evidence="7">APC family permease</fullName>
    </submittedName>
</protein>
<dbReference type="PIRSF" id="PIRSF006060">
    <property type="entry name" value="AA_transporter"/>
    <property type="match status" value="1"/>
</dbReference>
<evidence type="ECO:0000313" key="8">
    <source>
        <dbReference type="Proteomes" id="UP001595604"/>
    </source>
</evidence>
<feature type="transmembrane region" description="Helical" evidence="6">
    <location>
        <begin position="416"/>
        <end position="435"/>
    </location>
</feature>
<keyword evidence="5 6" id="KW-0472">Membrane</keyword>
<dbReference type="EMBL" id="JBHRTQ010000007">
    <property type="protein sequence ID" value="MFC3174010.1"/>
    <property type="molecule type" value="Genomic_DNA"/>
</dbReference>
<dbReference type="Gene3D" id="1.20.1740.10">
    <property type="entry name" value="Amino acid/polyamine transporter I"/>
    <property type="match status" value="1"/>
</dbReference>
<dbReference type="PANTHER" id="PTHR42770">
    <property type="entry name" value="AMINO ACID TRANSPORTER-RELATED"/>
    <property type="match status" value="1"/>
</dbReference>
<feature type="transmembrane region" description="Helical" evidence="6">
    <location>
        <begin position="447"/>
        <end position="470"/>
    </location>
</feature>
<reference evidence="8" key="1">
    <citation type="journal article" date="2019" name="Int. J. Syst. Evol. Microbiol.">
        <title>The Global Catalogue of Microorganisms (GCM) 10K type strain sequencing project: providing services to taxonomists for standard genome sequencing and annotation.</title>
        <authorList>
            <consortium name="The Broad Institute Genomics Platform"/>
            <consortium name="The Broad Institute Genome Sequencing Center for Infectious Disease"/>
            <person name="Wu L."/>
            <person name="Ma J."/>
        </authorList>
    </citation>
    <scope>NUCLEOTIDE SEQUENCE [LARGE SCALE GENOMIC DNA]</scope>
    <source>
        <strain evidence="8">KCTC 42984</strain>
    </source>
</reference>
<feature type="transmembrane region" description="Helical" evidence="6">
    <location>
        <begin position="246"/>
        <end position="266"/>
    </location>
</feature>